<reference evidence="1 2" key="2">
    <citation type="journal article" date="2022" name="Mol. Ecol. Resour.">
        <title>The genomes of chicory, endive, great burdock and yacon provide insights into Asteraceae paleo-polyploidization history and plant inulin production.</title>
        <authorList>
            <person name="Fan W."/>
            <person name="Wang S."/>
            <person name="Wang H."/>
            <person name="Wang A."/>
            <person name="Jiang F."/>
            <person name="Liu H."/>
            <person name="Zhao H."/>
            <person name="Xu D."/>
            <person name="Zhang Y."/>
        </authorList>
    </citation>
    <scope>NUCLEOTIDE SEQUENCE [LARGE SCALE GENOMIC DNA]</scope>
    <source>
        <strain evidence="2">cv. Punajuju</strain>
        <tissue evidence="1">Leaves</tissue>
    </source>
</reference>
<evidence type="ECO:0000313" key="2">
    <source>
        <dbReference type="Proteomes" id="UP001055811"/>
    </source>
</evidence>
<name>A0ACB9G6E8_CICIN</name>
<dbReference type="EMBL" id="CM042010">
    <property type="protein sequence ID" value="KAI3778666.1"/>
    <property type="molecule type" value="Genomic_DNA"/>
</dbReference>
<organism evidence="1 2">
    <name type="scientific">Cichorium intybus</name>
    <name type="common">Chicory</name>
    <dbReference type="NCBI Taxonomy" id="13427"/>
    <lineage>
        <taxon>Eukaryota</taxon>
        <taxon>Viridiplantae</taxon>
        <taxon>Streptophyta</taxon>
        <taxon>Embryophyta</taxon>
        <taxon>Tracheophyta</taxon>
        <taxon>Spermatophyta</taxon>
        <taxon>Magnoliopsida</taxon>
        <taxon>eudicotyledons</taxon>
        <taxon>Gunneridae</taxon>
        <taxon>Pentapetalae</taxon>
        <taxon>asterids</taxon>
        <taxon>campanulids</taxon>
        <taxon>Asterales</taxon>
        <taxon>Asteraceae</taxon>
        <taxon>Cichorioideae</taxon>
        <taxon>Cichorieae</taxon>
        <taxon>Cichoriinae</taxon>
        <taxon>Cichorium</taxon>
    </lineage>
</organism>
<comment type="caution">
    <text evidence="1">The sequence shown here is derived from an EMBL/GenBank/DDBJ whole genome shotgun (WGS) entry which is preliminary data.</text>
</comment>
<proteinExistence type="predicted"/>
<protein>
    <submittedName>
        <fullName evidence="1">Uncharacterized protein</fullName>
    </submittedName>
</protein>
<gene>
    <name evidence="1" type="ORF">L2E82_08049</name>
</gene>
<reference evidence="2" key="1">
    <citation type="journal article" date="2022" name="Mol. Ecol. Resour.">
        <title>The genomes of chicory, endive, great burdock and yacon provide insights into Asteraceae palaeo-polyploidization history and plant inulin production.</title>
        <authorList>
            <person name="Fan W."/>
            <person name="Wang S."/>
            <person name="Wang H."/>
            <person name="Wang A."/>
            <person name="Jiang F."/>
            <person name="Liu H."/>
            <person name="Zhao H."/>
            <person name="Xu D."/>
            <person name="Zhang Y."/>
        </authorList>
    </citation>
    <scope>NUCLEOTIDE SEQUENCE [LARGE SCALE GENOMIC DNA]</scope>
    <source>
        <strain evidence="2">cv. Punajuju</strain>
    </source>
</reference>
<dbReference type="Proteomes" id="UP001055811">
    <property type="component" value="Linkage Group LG02"/>
</dbReference>
<accession>A0ACB9G6E8</accession>
<evidence type="ECO:0000313" key="1">
    <source>
        <dbReference type="EMBL" id="KAI3778666.1"/>
    </source>
</evidence>
<keyword evidence="2" id="KW-1185">Reference proteome</keyword>
<sequence length="98" mass="11077">MRTSSFPVILPSQLQDQFASPPSWSTRTNIPDHTGISPEASLFLGIEPAFIQIELQFELQDRVTGSSCRFDLDEHFIQIELQVRLFQVTVPISTSDVQ</sequence>